<evidence type="ECO:0000313" key="1">
    <source>
        <dbReference type="EMBL" id="KAH7922367.1"/>
    </source>
</evidence>
<organism evidence="1 2">
    <name type="scientific">Leucogyrophana mollusca</name>
    <dbReference type="NCBI Taxonomy" id="85980"/>
    <lineage>
        <taxon>Eukaryota</taxon>
        <taxon>Fungi</taxon>
        <taxon>Dikarya</taxon>
        <taxon>Basidiomycota</taxon>
        <taxon>Agaricomycotina</taxon>
        <taxon>Agaricomycetes</taxon>
        <taxon>Agaricomycetidae</taxon>
        <taxon>Boletales</taxon>
        <taxon>Boletales incertae sedis</taxon>
        <taxon>Leucogyrophana</taxon>
    </lineage>
</organism>
<comment type="caution">
    <text evidence="1">The sequence shown here is derived from an EMBL/GenBank/DDBJ whole genome shotgun (WGS) entry which is preliminary data.</text>
</comment>
<sequence>MDAISRAERLDGLGQVLALDIHLILSSSSSVNAYLQRGRQALGPPFVVSQLSRSSRFKLGRLLGNNRDSLRTNNCISSLATFLLNHNDHIPSHSIYGLRGLKEASGHPRTTTASVKSPRKFNLLNIQIPDHSWVQQARTDLHLRSISQVHKPVPMLCCLRTLILSHAFLFSSSQGAPLAWC</sequence>
<name>A0ACB8BC29_9AGAM</name>
<protein>
    <submittedName>
        <fullName evidence="1">Uncharacterized protein</fullName>
    </submittedName>
</protein>
<proteinExistence type="predicted"/>
<evidence type="ECO:0000313" key="2">
    <source>
        <dbReference type="Proteomes" id="UP000790709"/>
    </source>
</evidence>
<gene>
    <name evidence="1" type="ORF">BV22DRAFT_1037546</name>
</gene>
<dbReference type="EMBL" id="MU266487">
    <property type="protein sequence ID" value="KAH7922367.1"/>
    <property type="molecule type" value="Genomic_DNA"/>
</dbReference>
<keyword evidence="2" id="KW-1185">Reference proteome</keyword>
<dbReference type="Proteomes" id="UP000790709">
    <property type="component" value="Unassembled WGS sequence"/>
</dbReference>
<accession>A0ACB8BC29</accession>
<reference evidence="1" key="1">
    <citation type="journal article" date="2021" name="New Phytol.">
        <title>Evolutionary innovations through gain and loss of genes in the ectomycorrhizal Boletales.</title>
        <authorList>
            <person name="Wu G."/>
            <person name="Miyauchi S."/>
            <person name="Morin E."/>
            <person name="Kuo A."/>
            <person name="Drula E."/>
            <person name="Varga T."/>
            <person name="Kohler A."/>
            <person name="Feng B."/>
            <person name="Cao Y."/>
            <person name="Lipzen A."/>
            <person name="Daum C."/>
            <person name="Hundley H."/>
            <person name="Pangilinan J."/>
            <person name="Johnson J."/>
            <person name="Barry K."/>
            <person name="LaButti K."/>
            <person name="Ng V."/>
            <person name="Ahrendt S."/>
            <person name="Min B."/>
            <person name="Choi I.G."/>
            <person name="Park H."/>
            <person name="Plett J.M."/>
            <person name="Magnuson J."/>
            <person name="Spatafora J.W."/>
            <person name="Nagy L.G."/>
            <person name="Henrissat B."/>
            <person name="Grigoriev I.V."/>
            <person name="Yang Z.L."/>
            <person name="Xu J."/>
            <person name="Martin F.M."/>
        </authorList>
    </citation>
    <scope>NUCLEOTIDE SEQUENCE</scope>
    <source>
        <strain evidence="1">KUC20120723A-06</strain>
    </source>
</reference>